<name>A0A5N6MV64_9ASTR</name>
<organism evidence="2 3">
    <name type="scientific">Mikania micrantha</name>
    <name type="common">bitter vine</name>
    <dbReference type="NCBI Taxonomy" id="192012"/>
    <lineage>
        <taxon>Eukaryota</taxon>
        <taxon>Viridiplantae</taxon>
        <taxon>Streptophyta</taxon>
        <taxon>Embryophyta</taxon>
        <taxon>Tracheophyta</taxon>
        <taxon>Spermatophyta</taxon>
        <taxon>Magnoliopsida</taxon>
        <taxon>eudicotyledons</taxon>
        <taxon>Gunneridae</taxon>
        <taxon>Pentapetalae</taxon>
        <taxon>asterids</taxon>
        <taxon>campanulids</taxon>
        <taxon>Asterales</taxon>
        <taxon>Asteraceae</taxon>
        <taxon>Asteroideae</taxon>
        <taxon>Heliantheae alliance</taxon>
        <taxon>Eupatorieae</taxon>
        <taxon>Mikania</taxon>
    </lineage>
</organism>
<dbReference type="EMBL" id="SZYD01000014">
    <property type="protein sequence ID" value="KAD4177957.1"/>
    <property type="molecule type" value="Genomic_DNA"/>
</dbReference>
<protein>
    <recommendedName>
        <fullName evidence="4">Retrotransposon Copia-like N-terminal domain-containing protein</fullName>
    </recommendedName>
</protein>
<keyword evidence="1" id="KW-0472">Membrane</keyword>
<dbReference type="AlphaFoldDB" id="A0A5N6MV64"/>
<evidence type="ECO:0008006" key="4">
    <source>
        <dbReference type="Google" id="ProtNLM"/>
    </source>
</evidence>
<feature type="transmembrane region" description="Helical" evidence="1">
    <location>
        <begin position="48"/>
        <end position="65"/>
    </location>
</feature>
<proteinExistence type="predicted"/>
<evidence type="ECO:0000256" key="1">
    <source>
        <dbReference type="SAM" id="Phobius"/>
    </source>
</evidence>
<evidence type="ECO:0000313" key="2">
    <source>
        <dbReference type="EMBL" id="KAD4177957.1"/>
    </source>
</evidence>
<evidence type="ECO:0000313" key="3">
    <source>
        <dbReference type="Proteomes" id="UP000326396"/>
    </source>
</evidence>
<sequence>MASSSSVTSAEKEIEQAYLYASNANVSNFVSVKLSGDSNYHLWKTQMLVSWMLMICVAFWITINLQPELFGKNWKGALAHARLLINKRVRTWPAIGAQQQPKSTTADATIGEEAHSSRRGNFRWIRVEAWSNRERGALEECWSAGFEQTGEGPGGVFVFSTLPFRWIRLRGTVFQLFITHQT</sequence>
<reference evidence="2 3" key="1">
    <citation type="submission" date="2019-05" db="EMBL/GenBank/DDBJ databases">
        <title>Mikania micrantha, genome provides insights into the molecular mechanism of rapid growth.</title>
        <authorList>
            <person name="Liu B."/>
        </authorList>
    </citation>
    <scope>NUCLEOTIDE SEQUENCE [LARGE SCALE GENOMIC DNA]</scope>
    <source>
        <strain evidence="2">NLD-2019</strain>
        <tissue evidence="2">Leaf</tissue>
    </source>
</reference>
<keyword evidence="1" id="KW-1133">Transmembrane helix</keyword>
<comment type="caution">
    <text evidence="2">The sequence shown here is derived from an EMBL/GenBank/DDBJ whole genome shotgun (WGS) entry which is preliminary data.</text>
</comment>
<keyword evidence="1" id="KW-0812">Transmembrane</keyword>
<keyword evidence="3" id="KW-1185">Reference proteome</keyword>
<accession>A0A5N6MV64</accession>
<gene>
    <name evidence="2" type="ORF">E3N88_26548</name>
</gene>
<dbReference type="Proteomes" id="UP000326396">
    <property type="component" value="Linkage Group LG4"/>
</dbReference>